<evidence type="ECO:0000259" key="1">
    <source>
        <dbReference type="SMART" id="SM01126"/>
    </source>
</evidence>
<dbReference type="Proteomes" id="UP000485880">
    <property type="component" value="Unassembled WGS sequence"/>
</dbReference>
<dbReference type="NCBIfam" id="NF033547">
    <property type="entry name" value="transpos_IS1595"/>
    <property type="match status" value="1"/>
</dbReference>
<dbReference type="AlphaFoldDB" id="A0A8B6MBC6"/>
<evidence type="ECO:0000313" key="2">
    <source>
        <dbReference type="EMBL" id="VTZ52214.1"/>
    </source>
</evidence>
<dbReference type="SMART" id="SM01126">
    <property type="entry name" value="DDE_Tnp_IS1595"/>
    <property type="match status" value="1"/>
</dbReference>
<dbReference type="InterPro" id="IPR024445">
    <property type="entry name" value="Tnp_ISXO2-like"/>
</dbReference>
<organism evidence="2 3">
    <name type="scientific">Methylocella tundrae</name>
    <dbReference type="NCBI Taxonomy" id="227605"/>
    <lineage>
        <taxon>Bacteria</taxon>
        <taxon>Pseudomonadati</taxon>
        <taxon>Pseudomonadota</taxon>
        <taxon>Alphaproteobacteria</taxon>
        <taxon>Hyphomicrobiales</taxon>
        <taxon>Beijerinckiaceae</taxon>
        <taxon>Methylocella</taxon>
    </lineage>
</organism>
<dbReference type="InterPro" id="IPR053164">
    <property type="entry name" value="IS1016-like_transposase"/>
</dbReference>
<protein>
    <submittedName>
        <fullName evidence="2">Transposase</fullName>
    </submittedName>
</protein>
<keyword evidence="3" id="KW-1185">Reference proteome</keyword>
<dbReference type="EMBL" id="CABFMQ020000131">
    <property type="protein sequence ID" value="VTZ52214.1"/>
    <property type="molecule type" value="Genomic_DNA"/>
</dbReference>
<dbReference type="InterPro" id="IPR024442">
    <property type="entry name" value="Transposase_Zn_ribbon"/>
</dbReference>
<dbReference type="PANTHER" id="PTHR47163:SF2">
    <property type="entry name" value="SI:DKEY-17M8.2"/>
    <property type="match status" value="1"/>
</dbReference>
<dbReference type="Pfam" id="PF12760">
    <property type="entry name" value="Zn_ribbon_IS1595"/>
    <property type="match status" value="1"/>
</dbReference>
<comment type="caution">
    <text evidence="2">The sequence shown here is derived from an EMBL/GenBank/DDBJ whole genome shotgun (WGS) entry which is preliminary data.</text>
</comment>
<dbReference type="RefSeq" id="WP_174513849.1">
    <property type="nucleotide sequence ID" value="NZ_CABFMQ020000131.1"/>
</dbReference>
<dbReference type="Pfam" id="PF12762">
    <property type="entry name" value="DDE_Tnp_IS1595"/>
    <property type="match status" value="1"/>
</dbReference>
<reference evidence="2 3" key="1">
    <citation type="submission" date="2019-05" db="EMBL/GenBank/DDBJ databases">
        <authorList>
            <person name="Farhan Ul Haque M."/>
        </authorList>
    </citation>
    <scope>NUCLEOTIDE SEQUENCE [LARGE SCALE GENOMIC DNA]</scope>
    <source>
        <strain evidence="2">2</strain>
    </source>
</reference>
<dbReference type="PANTHER" id="PTHR47163">
    <property type="entry name" value="DDE_TNP_IS1595 DOMAIN-CONTAINING PROTEIN"/>
    <property type="match status" value="1"/>
</dbReference>
<proteinExistence type="predicted"/>
<sequence>MARAKQDKIIKQLTVSQLEEMFPDETACKAYLVAHRWADGVACPRCGNVELYDASSYQEFHWQCRACAPDGYRFSVLVDTIFENTNKPLKTWFRVIHAMLTAKKGVSALQIYRTMEIGSYKTAWYMCHRIRAGLADAEFQKLMGIVEVDETFVGGKAKNRHKDKRGDGSGGTGGCGKETVVGAVQRKGNVVARVIANVQAATLTEFVREAISTKVSLLCTDQFTGYRPLDKKYPHATVDHARGQYVIGAVHTQTIEGFWSILKRGMVGTFHKVSKKYLPLYVAEFQFRYNNRLNADIFGTAIKGC</sequence>
<gene>
    <name evidence="2" type="ORF">MPC4_70102</name>
</gene>
<feature type="domain" description="ISXO2-like transposase" evidence="1">
    <location>
        <begin position="141"/>
        <end position="290"/>
    </location>
</feature>
<name>A0A8B6MBC6_METTU</name>
<evidence type="ECO:0000313" key="3">
    <source>
        <dbReference type="Proteomes" id="UP000485880"/>
    </source>
</evidence>
<accession>A0A8B6MBC6</accession>